<dbReference type="GO" id="GO:0005524">
    <property type="term" value="F:ATP binding"/>
    <property type="evidence" value="ECO:0007669"/>
    <property type="project" value="InterPro"/>
</dbReference>
<dbReference type="SUPFAM" id="SSF52540">
    <property type="entry name" value="P-loop containing nucleoside triphosphate hydrolases"/>
    <property type="match status" value="1"/>
</dbReference>
<dbReference type="PROSITE" id="PS00113">
    <property type="entry name" value="ADENYLATE_KINASE"/>
    <property type="match status" value="1"/>
</dbReference>
<comment type="caution">
    <text evidence="4">The sequence shown here is derived from an EMBL/GenBank/DDBJ whole genome shotgun (WGS) entry which is preliminary data.</text>
</comment>
<gene>
    <name evidence="4" type="primary">adk_20</name>
    <name evidence="4" type="ORF">SDC9_74635</name>
</gene>
<dbReference type="InterPro" id="IPR033690">
    <property type="entry name" value="Adenylat_kinase_CS"/>
</dbReference>
<dbReference type="EMBL" id="VSSQ01005167">
    <property type="protein sequence ID" value="MPM28116.1"/>
    <property type="molecule type" value="Genomic_DNA"/>
</dbReference>
<protein>
    <submittedName>
        <fullName evidence="4">Adenylate kinase</fullName>
        <ecNumber evidence="4">2.7.4.3</ecNumber>
    </submittedName>
</protein>
<dbReference type="InterPro" id="IPR027417">
    <property type="entry name" value="P-loop_NTPase"/>
</dbReference>
<name>A0A644YHY8_9ZZZZ</name>
<keyword evidence="2" id="KW-0547">Nucleotide-binding</keyword>
<dbReference type="Gene3D" id="3.40.50.300">
    <property type="entry name" value="P-loop containing nucleotide triphosphate hydrolases"/>
    <property type="match status" value="1"/>
</dbReference>
<dbReference type="CDD" id="cd01428">
    <property type="entry name" value="ADK"/>
    <property type="match status" value="1"/>
</dbReference>
<sequence>MLNVIIFGAPGCGKGTQSALIIEKFGLKHFSTGELLRKEIEAKTALGLEADKYISKGNLMPDEMMIELITNGIQNLDADCKGIIFDGFPRTVKQAEELERLMNDLGKPTTVLIDLQVPNRELINRLLMRGKTSGRSDDNLETIKKRLDVYENKTTPVNEFYQSLNKYAAIDGVGTVEEVFGRIVQRIAEN</sequence>
<dbReference type="HAMAP" id="MF_00235">
    <property type="entry name" value="Adenylate_kinase_Adk"/>
    <property type="match status" value="1"/>
</dbReference>
<keyword evidence="1 4" id="KW-0808">Transferase</keyword>
<organism evidence="4">
    <name type="scientific">bioreactor metagenome</name>
    <dbReference type="NCBI Taxonomy" id="1076179"/>
    <lineage>
        <taxon>unclassified sequences</taxon>
        <taxon>metagenomes</taxon>
        <taxon>ecological metagenomes</taxon>
    </lineage>
</organism>
<reference evidence="4" key="1">
    <citation type="submission" date="2019-08" db="EMBL/GenBank/DDBJ databases">
        <authorList>
            <person name="Kucharzyk K."/>
            <person name="Murdoch R.W."/>
            <person name="Higgins S."/>
            <person name="Loffler F."/>
        </authorList>
    </citation>
    <scope>NUCLEOTIDE SEQUENCE</scope>
</reference>
<dbReference type="Pfam" id="PF00406">
    <property type="entry name" value="ADK"/>
    <property type="match status" value="1"/>
</dbReference>
<accession>A0A644YHY8</accession>
<evidence type="ECO:0000256" key="2">
    <source>
        <dbReference type="ARBA" id="ARBA00022741"/>
    </source>
</evidence>
<dbReference type="PRINTS" id="PR00094">
    <property type="entry name" value="ADENYLTKNASE"/>
</dbReference>
<evidence type="ECO:0000256" key="1">
    <source>
        <dbReference type="ARBA" id="ARBA00022679"/>
    </source>
</evidence>
<dbReference type="NCBIfam" id="NF011105">
    <property type="entry name" value="PRK14532.1"/>
    <property type="match status" value="1"/>
</dbReference>
<dbReference type="EC" id="2.7.4.3" evidence="4"/>
<dbReference type="PANTHER" id="PTHR23359">
    <property type="entry name" value="NUCLEOTIDE KINASE"/>
    <property type="match status" value="1"/>
</dbReference>
<evidence type="ECO:0000313" key="4">
    <source>
        <dbReference type="EMBL" id="MPM28116.1"/>
    </source>
</evidence>
<dbReference type="AlphaFoldDB" id="A0A644YHY8"/>
<dbReference type="InterPro" id="IPR000850">
    <property type="entry name" value="Adenylat/UMP-CMP_kin"/>
</dbReference>
<dbReference type="NCBIfam" id="NF011100">
    <property type="entry name" value="PRK14527.1"/>
    <property type="match status" value="1"/>
</dbReference>
<evidence type="ECO:0000256" key="3">
    <source>
        <dbReference type="ARBA" id="ARBA00022777"/>
    </source>
</evidence>
<proteinExistence type="inferred from homology"/>
<keyword evidence="3 4" id="KW-0418">Kinase</keyword>
<dbReference type="NCBIfam" id="NF001381">
    <property type="entry name" value="PRK00279.1-3"/>
    <property type="match status" value="1"/>
</dbReference>
<dbReference type="GO" id="GO:0004017">
    <property type="term" value="F:AMP kinase activity"/>
    <property type="evidence" value="ECO:0007669"/>
    <property type="project" value="UniProtKB-EC"/>
</dbReference>